<gene>
    <name evidence="2" type="ORF">SLS62_007258</name>
</gene>
<accession>A0AAN9YQZ5</accession>
<name>A0AAN9YQZ5_9PEZI</name>
<sequence length="162" mass="17015">MALSMARGALFLHLILALALIPSCKAEEPWTPDDYNWTMFEVAPKDQWNGLYINLTENPLPADSALVRMGNPGVLDGHDVLFLAFAAGLAWQALQVAVDLGGAITSVQGCVTSDGSPWSVAGCVFGLAGTLLSIGTGFQAASSAGWFARAQNKWVDSSDGSN</sequence>
<comment type="caution">
    <text evidence="2">The sequence shown here is derived from an EMBL/GenBank/DDBJ whole genome shotgun (WGS) entry which is preliminary data.</text>
</comment>
<dbReference type="Proteomes" id="UP001320420">
    <property type="component" value="Unassembled WGS sequence"/>
</dbReference>
<feature type="signal peptide" evidence="1">
    <location>
        <begin position="1"/>
        <end position="26"/>
    </location>
</feature>
<reference evidence="2 3" key="1">
    <citation type="submission" date="2024-02" db="EMBL/GenBank/DDBJ databases">
        <title>De novo assembly and annotation of 12 fungi associated with fruit tree decline syndrome in Ontario, Canada.</title>
        <authorList>
            <person name="Sulman M."/>
            <person name="Ellouze W."/>
            <person name="Ilyukhin E."/>
        </authorList>
    </citation>
    <scope>NUCLEOTIDE SEQUENCE [LARGE SCALE GENOMIC DNA]</scope>
    <source>
        <strain evidence="2 3">M11/M66-122</strain>
    </source>
</reference>
<dbReference type="AlphaFoldDB" id="A0AAN9YQZ5"/>
<evidence type="ECO:0000313" key="2">
    <source>
        <dbReference type="EMBL" id="KAK7750859.1"/>
    </source>
</evidence>
<evidence type="ECO:0000256" key="1">
    <source>
        <dbReference type="SAM" id="SignalP"/>
    </source>
</evidence>
<keyword evidence="1" id="KW-0732">Signal</keyword>
<evidence type="ECO:0000313" key="3">
    <source>
        <dbReference type="Proteomes" id="UP001320420"/>
    </source>
</evidence>
<feature type="chain" id="PRO_5042875096" evidence="1">
    <location>
        <begin position="27"/>
        <end position="162"/>
    </location>
</feature>
<protein>
    <submittedName>
        <fullName evidence="2">Uncharacterized protein</fullName>
    </submittedName>
</protein>
<proteinExistence type="predicted"/>
<dbReference type="EMBL" id="JAKJXP020000058">
    <property type="protein sequence ID" value="KAK7750859.1"/>
    <property type="molecule type" value="Genomic_DNA"/>
</dbReference>
<organism evidence="2 3">
    <name type="scientific">Diatrype stigma</name>
    <dbReference type="NCBI Taxonomy" id="117547"/>
    <lineage>
        <taxon>Eukaryota</taxon>
        <taxon>Fungi</taxon>
        <taxon>Dikarya</taxon>
        <taxon>Ascomycota</taxon>
        <taxon>Pezizomycotina</taxon>
        <taxon>Sordariomycetes</taxon>
        <taxon>Xylariomycetidae</taxon>
        <taxon>Xylariales</taxon>
        <taxon>Diatrypaceae</taxon>
        <taxon>Diatrype</taxon>
    </lineage>
</organism>
<keyword evidence="3" id="KW-1185">Reference proteome</keyword>